<keyword evidence="6" id="KW-0808">Transferase</keyword>
<dbReference type="InterPro" id="IPR003594">
    <property type="entry name" value="HATPase_dom"/>
</dbReference>
<dbReference type="InterPro" id="IPR036890">
    <property type="entry name" value="HATPase_C_sf"/>
</dbReference>
<keyword evidence="6" id="KW-0418">Kinase</keyword>
<keyword evidence="1 2" id="KW-0597">Phosphoprotein</keyword>
<dbReference type="SMART" id="SM00448">
    <property type="entry name" value="REC"/>
    <property type="match status" value="1"/>
</dbReference>
<dbReference type="InterPro" id="IPR003661">
    <property type="entry name" value="HisK_dim/P_dom"/>
</dbReference>
<reference evidence="6 7" key="1">
    <citation type="journal article" date="2005" name="Nature">
        <title>Genomic sequence of the pathogenic and allergenic filamentous fungus Aspergillus fumigatus.</title>
        <authorList>
            <person name="Nierman W.C."/>
            <person name="Pain A."/>
            <person name="Anderson M.J."/>
            <person name="Wortman J.R."/>
            <person name="Kim H.S."/>
            <person name="Arroyo J."/>
            <person name="Berriman M."/>
            <person name="Abe K."/>
            <person name="Archer D.B."/>
            <person name="Bermejo C."/>
            <person name="Bennett J."/>
            <person name="Bowyer P."/>
            <person name="Chen D."/>
            <person name="Collins M."/>
            <person name="Coulsen R."/>
            <person name="Davies R."/>
            <person name="Dyer P.S."/>
            <person name="Farman M."/>
            <person name="Fedorova N."/>
            <person name="Fedorova N."/>
            <person name="Feldblyum T.V."/>
            <person name="Fischer R."/>
            <person name="Fosker N."/>
            <person name="Fraser A."/>
            <person name="Garcia J.L."/>
            <person name="Garcia M.J."/>
            <person name="Goble A."/>
            <person name="Goldman G.H."/>
            <person name="Gomi K."/>
            <person name="Griffith-Jones S."/>
            <person name="Gwilliam R."/>
            <person name="Haas B."/>
            <person name="Haas H."/>
            <person name="Harris D."/>
            <person name="Horiuchi H."/>
            <person name="Huang J."/>
            <person name="Humphray S."/>
            <person name="Jimenez J."/>
            <person name="Keller N."/>
            <person name="Khouri H."/>
            <person name="Kitamoto K."/>
            <person name="Kobayashi T."/>
            <person name="Konzack S."/>
            <person name="Kulkarni R."/>
            <person name="Kumagai T."/>
            <person name="Lafon A."/>
            <person name="Latge J.P."/>
            <person name="Li W."/>
            <person name="Lord A."/>
            <person name="Lu C."/>
            <person name="Majoros W.H."/>
            <person name="May G.S."/>
            <person name="Miller B.L."/>
            <person name="Mohamoud Y."/>
            <person name="Molina M."/>
            <person name="Monod M."/>
            <person name="Mouyna I."/>
            <person name="Mulligan S."/>
            <person name="Murphy L."/>
            <person name="O'Neil S."/>
            <person name="Paulsen I."/>
            <person name="Penalva M.A."/>
            <person name="Pertea M."/>
            <person name="Price C."/>
            <person name="Pritchard B.L."/>
            <person name="Quail M.A."/>
            <person name="Rabbinowitsch E."/>
            <person name="Rawlins N."/>
            <person name="Rajandream M.A."/>
            <person name="Reichard U."/>
            <person name="Renauld H."/>
            <person name="Robson G.D."/>
            <person name="Rodriguez de Cordoba S."/>
            <person name="Rodriguez-Pena J.M."/>
            <person name="Ronning C.M."/>
            <person name="Rutter S."/>
            <person name="Salzberg S.L."/>
            <person name="Sanchez M."/>
            <person name="Sanchez-Ferrero J.C."/>
            <person name="Saunders D."/>
            <person name="Seeger K."/>
            <person name="Squares R."/>
            <person name="Squares S."/>
            <person name="Takeuchi M."/>
            <person name="Tekaia F."/>
            <person name="Turner G."/>
            <person name="Vazquez de Aldana C.R."/>
            <person name="Weidman J."/>
            <person name="White O."/>
            <person name="Woodward J."/>
            <person name="Yu J.H."/>
            <person name="Fraser C."/>
            <person name="Galagan J.E."/>
            <person name="Asai K."/>
            <person name="Machida M."/>
            <person name="Hall N."/>
            <person name="Barrell B."/>
            <person name="Denning D.W."/>
        </authorList>
    </citation>
    <scope>NUCLEOTIDE SEQUENCE [LARGE SCALE GENOMIC DNA]</scope>
    <source>
        <strain evidence="6 7">Af293</strain>
    </source>
</reference>
<dbReference type="SUPFAM" id="SSF52172">
    <property type="entry name" value="CheY-like"/>
    <property type="match status" value="1"/>
</dbReference>
<feature type="domain" description="Response regulatory" evidence="5">
    <location>
        <begin position="1005"/>
        <end position="1141"/>
    </location>
</feature>
<dbReference type="KEGG" id="afm:AFUA_4G01020"/>
<evidence type="ECO:0000259" key="4">
    <source>
        <dbReference type="PROSITE" id="PS50109"/>
    </source>
</evidence>
<keyword evidence="7" id="KW-1185">Reference proteome</keyword>
<dbReference type="AlphaFoldDB" id="Q4W9C4"/>
<dbReference type="SMART" id="SM00387">
    <property type="entry name" value="HATPase_c"/>
    <property type="match status" value="1"/>
</dbReference>
<evidence type="ECO:0000313" key="7">
    <source>
        <dbReference type="Proteomes" id="UP000002530"/>
    </source>
</evidence>
<dbReference type="HOGENOM" id="CLU_002763_0_1_1"/>
<dbReference type="CDD" id="cd00082">
    <property type="entry name" value="HisKA"/>
    <property type="match status" value="1"/>
</dbReference>
<protein>
    <submittedName>
        <fullName evidence="6">Sensor histidine kinase/response regulator, putative</fullName>
    </submittedName>
</protein>
<dbReference type="InParanoid" id="Q4W9C4"/>
<evidence type="ECO:0000313" key="6">
    <source>
        <dbReference type="EMBL" id="EAL84317.1"/>
    </source>
</evidence>
<dbReference type="PANTHER" id="PTHR43719">
    <property type="entry name" value="TWO-COMPONENT HISTIDINE KINASE"/>
    <property type="match status" value="1"/>
</dbReference>
<dbReference type="GO" id="GO:0000155">
    <property type="term" value="F:phosphorelay sensor kinase activity"/>
    <property type="evidence" value="ECO:0007669"/>
    <property type="project" value="InterPro"/>
</dbReference>
<accession>Q4W9C4</accession>
<feature type="modified residue" description="4-aspartylphosphate" evidence="2">
    <location>
        <position position="1071"/>
    </location>
</feature>
<sequence>MPTFSSSPGIPSGCTTFRMRHPLAKKYPRTCPRLMKEENAGTKPDTLLLTEFRSSHSQDGVNEPLEAASARGTIRRRDKSNSAASLIAYAQLAAYRLGCSQSFVVRFERGQANIIAEASPSLLLEGGGGVGVDEGHRQAKVLSLRLADGRVVNTPNVIADSTRCVIRDLTQDNPSDNQEIQFFAAVPIYDVNKDTMGAVCVVDKTPHLGFGDSEVTSMQEIADLVACNIKDKSAEEDHLQAERLIKGLTTFVSCQVVPDLEQGYHFKRRPSYLPGIDDLSLSEKCSVGSPQYTHPQTPGTPPNQLFSRIHERRNSVTVIEGSTVSHSMSFLFSRASALLQKCMELDGVLFLDATRSNARSSCSPSMSDLEVLSKDGDSCINSPGLSAGAWRERVCEPLGWASSGSANRCTSQYSISEGLLHDLFAAYPKGAIFNASTLVDCTSQRCGHDTDARGLRHHTIILRLVQDLPEARSLLFLPMWNWKSSRWLAGALLWTCDIQRSFEQTDLFYVKAYGDAIVSEAAQIDWQATEKSKSDLLSSVSHELRSPLHGMLASVELLRTTDLQPAQLDMLTMIETCGLTLMDTLNYLLDFTKINNLTSADAKNDTETSLVDLACEFNLDTLVEDVADTLYAGHRSPINASQVAGRYLPSGSMGIISAKGTESATESNDLSVIVGVEPGNWKVRSNPGGWRRIVMNLLGNSFKFTKSGFIEVTLARKMEGTGGTKRVYAHLTITDTGCGIAPEYLEHKLFQPFTQEDILTEGVGLGLSIVDRLVTNAGGQIDVKSTVGIGTQFEVYIPVEFVDTLDEGAPEQQQPQSVSVSRVCLVGLNVFSSMKTSSQRLSVNTKRRLSVRSALSNAILSQPGWTVSFADTLSQAKGDIGIIEESSLAEKADLEQITTDLTRLIILGQYGSGPSVDPATKKLDVVYVPQPLTPRKLIGALHTLSNLPEAREQIGSSDSMPHRQRSLSEAFVLAKQTESPPVVEGLELGEFRGSTPKASTTTDRHVLIVDDNDINLKILATFMRRIGCSYETATNGLVALEKYQQAQRQFNYVLMGRLPLLGVMVQLTAIDLSMPVMDGIISTSKIREYEEENSLPRAAIMAVTGVASATMQQQAFAAGIDDFLVKPLSLRDLKRVMMNIA</sequence>
<dbReference type="SMART" id="SM00388">
    <property type="entry name" value="HisKA"/>
    <property type="match status" value="1"/>
</dbReference>
<dbReference type="PRINTS" id="PR00344">
    <property type="entry name" value="BCTRLSENSOR"/>
</dbReference>
<dbReference type="Gene3D" id="3.40.50.2300">
    <property type="match status" value="1"/>
</dbReference>
<dbReference type="Gene3D" id="1.10.287.130">
    <property type="match status" value="1"/>
</dbReference>
<dbReference type="EMBL" id="AAHF01000017">
    <property type="protein sequence ID" value="EAL84317.1"/>
    <property type="molecule type" value="Genomic_DNA"/>
</dbReference>
<dbReference type="SUPFAM" id="SSF47384">
    <property type="entry name" value="Homodimeric domain of signal transducing histidine kinase"/>
    <property type="match status" value="1"/>
</dbReference>
<evidence type="ECO:0000259" key="5">
    <source>
        <dbReference type="PROSITE" id="PS50110"/>
    </source>
</evidence>
<gene>
    <name evidence="6" type="ORF">AFUA_4G01020</name>
</gene>
<dbReference type="OMA" id="KIGCSYE"/>
<dbReference type="InterPro" id="IPR050956">
    <property type="entry name" value="2C_system_His_kinase"/>
</dbReference>
<dbReference type="InterPro" id="IPR005467">
    <property type="entry name" value="His_kinase_dom"/>
</dbReference>
<comment type="caution">
    <text evidence="6">The sequence shown here is derived from an EMBL/GenBank/DDBJ whole genome shotgun (WGS) entry which is preliminary data.</text>
</comment>
<dbReference type="GeneID" id="3503717"/>
<dbReference type="RefSeq" id="XP_746355.1">
    <property type="nucleotide sequence ID" value="XM_741262.1"/>
</dbReference>
<organism evidence="6 7">
    <name type="scientific">Aspergillus fumigatus (strain ATCC MYA-4609 / CBS 101355 / FGSC A1100 / Af293)</name>
    <name type="common">Neosartorya fumigata</name>
    <dbReference type="NCBI Taxonomy" id="330879"/>
    <lineage>
        <taxon>Eukaryota</taxon>
        <taxon>Fungi</taxon>
        <taxon>Dikarya</taxon>
        <taxon>Ascomycota</taxon>
        <taxon>Pezizomycotina</taxon>
        <taxon>Eurotiomycetes</taxon>
        <taxon>Eurotiomycetidae</taxon>
        <taxon>Eurotiales</taxon>
        <taxon>Aspergillaceae</taxon>
        <taxon>Aspergillus</taxon>
        <taxon>Aspergillus subgen. Fumigati</taxon>
    </lineage>
</organism>
<dbReference type="Gene3D" id="3.30.565.10">
    <property type="entry name" value="Histidine kinase-like ATPase, C-terminal domain"/>
    <property type="match status" value="1"/>
</dbReference>
<dbReference type="PANTHER" id="PTHR43719:SF11">
    <property type="entry name" value="HISTIDINE KINASE_RESPONSE REGULATOR, PUTATIVE-RELATED"/>
    <property type="match status" value="1"/>
</dbReference>
<dbReference type="InterPro" id="IPR036097">
    <property type="entry name" value="HisK_dim/P_sf"/>
</dbReference>
<dbReference type="Pfam" id="PF00072">
    <property type="entry name" value="Response_reg"/>
    <property type="match status" value="1"/>
</dbReference>
<dbReference type="InterPro" id="IPR004358">
    <property type="entry name" value="Sig_transdc_His_kin-like_C"/>
</dbReference>
<dbReference type="CDD" id="cd17546">
    <property type="entry name" value="REC_hyHK_CKI1_RcsC-like"/>
    <property type="match status" value="1"/>
</dbReference>
<evidence type="ECO:0000256" key="3">
    <source>
        <dbReference type="SAM" id="MobiDB-lite"/>
    </source>
</evidence>
<dbReference type="eggNOG" id="KOG0519">
    <property type="taxonomic scope" value="Eukaryota"/>
</dbReference>
<dbReference type="SUPFAM" id="SSF55781">
    <property type="entry name" value="GAF domain-like"/>
    <property type="match status" value="1"/>
</dbReference>
<proteinExistence type="predicted"/>
<evidence type="ECO:0000256" key="2">
    <source>
        <dbReference type="PROSITE-ProRule" id="PRU00169"/>
    </source>
</evidence>
<feature type="region of interest" description="Disordered" evidence="3">
    <location>
        <begin position="54"/>
        <end position="74"/>
    </location>
</feature>
<dbReference type="FunFam" id="1.10.287.130:FF:000023">
    <property type="entry name" value="Sensor histidine kinase/response regulator, putative"/>
    <property type="match status" value="1"/>
</dbReference>
<dbReference type="InterPro" id="IPR011006">
    <property type="entry name" value="CheY-like_superfamily"/>
</dbReference>
<dbReference type="SUPFAM" id="SSF55874">
    <property type="entry name" value="ATPase domain of HSP90 chaperone/DNA topoisomerase II/histidine kinase"/>
    <property type="match status" value="1"/>
</dbReference>
<dbReference type="PROSITE" id="PS50109">
    <property type="entry name" value="HIS_KIN"/>
    <property type="match status" value="1"/>
</dbReference>
<dbReference type="OrthoDB" id="303614at2759"/>
<dbReference type="InterPro" id="IPR001789">
    <property type="entry name" value="Sig_transdc_resp-reg_receiver"/>
</dbReference>
<feature type="domain" description="Histidine kinase" evidence="4">
    <location>
        <begin position="539"/>
        <end position="801"/>
    </location>
</feature>
<evidence type="ECO:0000256" key="1">
    <source>
        <dbReference type="ARBA" id="ARBA00022553"/>
    </source>
</evidence>
<dbReference type="PROSITE" id="PS50110">
    <property type="entry name" value="RESPONSE_REGULATORY"/>
    <property type="match status" value="1"/>
</dbReference>
<name>Q4W9C4_ASPFU</name>
<dbReference type="Pfam" id="PF02518">
    <property type="entry name" value="HATPase_c"/>
    <property type="match status" value="1"/>
</dbReference>
<dbReference type="Proteomes" id="UP000002530">
    <property type="component" value="Unassembled WGS sequence"/>
</dbReference>
<dbReference type="Pfam" id="PF00512">
    <property type="entry name" value="HisKA"/>
    <property type="match status" value="1"/>
</dbReference>